<gene>
    <name evidence="10" type="ordered locus">Suden_0406</name>
</gene>
<keyword evidence="11" id="KW-1185">Reference proteome</keyword>
<sequence length="604" mass="68947">MNVTKEQKEKFKKLGISSCSELSLIIPSLYEDLRLSNKLSPHSMQLIDATVEAIYRAPNSLQITFFVHNFSHTVTGVIFRPKPYLLHQFKVGQRDYYYGMMECKGGTCSINMPKKITIIGAITPKYKSALRSDVMLRFVQNLLTKENLLLDGLREDVACELLKLHFPQSVIPNIKELDEKILRALKYTELFVYMRELAKKRRYYPSLSLTCKSYDEWLQTLPFRLTNEQIKAIEDIRADFQKGLSARRMIVGDVGSGKTMVILASALMNSPNRSILMAPTTILANQIYEEAKKYLPMMNIALVSSKNKNMDLSEYDFIIGTHALLYRELPIATLVMVDEQHRFGTAQRNLLEKLVSSQNSSSKISDAKSHFLQFSATPIPRTQAMIEMAHIDVSLITSTPFKKEIKSRVIHKSDFKELLEHIKVEIALGNQVLLVYPLVEQSEVLEYQSIDEARSFWEARFTNVHVTHGKDKDKEEVLREFDKQGDILIATTVVEVGISLSRLSTVVIVGAERLGLSTLHQLRGRVSRTGLKGYCFLYTNQNKSERLDKFVDTTSGFDIANLDLKFRKSGDLLRGHNQSGNQFRWVDLAEDEEIVKLVKDDLLK</sequence>
<evidence type="ECO:0000256" key="3">
    <source>
        <dbReference type="ARBA" id="ARBA00022801"/>
    </source>
</evidence>
<accession>Q30TJ4</accession>
<keyword evidence="4 10" id="KW-0347">Helicase</keyword>
<dbReference type="SUPFAM" id="SSF52540">
    <property type="entry name" value="P-loop containing nucleoside triphosphate hydrolases"/>
    <property type="match status" value="2"/>
</dbReference>
<keyword evidence="1" id="KW-0547">Nucleotide-binding</keyword>
<dbReference type="Pfam" id="PF00271">
    <property type="entry name" value="Helicase_C"/>
    <property type="match status" value="1"/>
</dbReference>
<name>Q30TJ4_SULDN</name>
<dbReference type="InterPro" id="IPR014001">
    <property type="entry name" value="Helicase_ATP-bd"/>
</dbReference>
<keyword evidence="2" id="KW-0227">DNA damage</keyword>
<dbReference type="GO" id="GO:0016787">
    <property type="term" value="F:hydrolase activity"/>
    <property type="evidence" value="ECO:0007669"/>
    <property type="project" value="UniProtKB-KW"/>
</dbReference>
<evidence type="ECO:0000256" key="6">
    <source>
        <dbReference type="ARBA" id="ARBA00023125"/>
    </source>
</evidence>
<dbReference type="PROSITE" id="PS51194">
    <property type="entry name" value="HELICASE_CTER"/>
    <property type="match status" value="1"/>
</dbReference>
<dbReference type="GO" id="GO:0006281">
    <property type="term" value="P:DNA repair"/>
    <property type="evidence" value="ECO:0007669"/>
    <property type="project" value="UniProtKB-KW"/>
</dbReference>
<evidence type="ECO:0000259" key="9">
    <source>
        <dbReference type="PROSITE" id="PS51194"/>
    </source>
</evidence>
<keyword evidence="7" id="KW-0234">DNA repair</keyword>
<dbReference type="InterPro" id="IPR047112">
    <property type="entry name" value="RecG/Mfd"/>
</dbReference>
<dbReference type="NCBIfam" id="NF008169">
    <property type="entry name" value="PRK10917.2-3"/>
    <property type="match status" value="1"/>
</dbReference>
<dbReference type="EC" id="3.6.1.-" evidence="10"/>
<organism evidence="10 11">
    <name type="scientific">Sulfurimonas denitrificans (strain ATCC 33889 / DSM 1251)</name>
    <name type="common">Thiomicrospira denitrificans (strain ATCC 33889 / DSM 1251)</name>
    <dbReference type="NCBI Taxonomy" id="326298"/>
    <lineage>
        <taxon>Bacteria</taxon>
        <taxon>Pseudomonadati</taxon>
        <taxon>Campylobacterota</taxon>
        <taxon>Epsilonproteobacteria</taxon>
        <taxon>Campylobacterales</taxon>
        <taxon>Sulfurimonadaceae</taxon>
        <taxon>Sulfurimonas</taxon>
    </lineage>
</organism>
<keyword evidence="6" id="KW-0238">DNA-binding</keyword>
<dbReference type="GO" id="GO:0003677">
    <property type="term" value="F:DNA binding"/>
    <property type="evidence" value="ECO:0007669"/>
    <property type="project" value="UniProtKB-KW"/>
</dbReference>
<dbReference type="InterPro" id="IPR001650">
    <property type="entry name" value="Helicase_C-like"/>
</dbReference>
<keyword evidence="3 10" id="KW-0378">Hydrolase</keyword>
<feature type="domain" description="Helicase C-terminal" evidence="9">
    <location>
        <begin position="414"/>
        <end position="570"/>
    </location>
</feature>
<dbReference type="InterPro" id="IPR012340">
    <property type="entry name" value="NA-bd_OB-fold"/>
</dbReference>
<evidence type="ECO:0000313" key="10">
    <source>
        <dbReference type="EMBL" id="ABB43687.1"/>
    </source>
</evidence>
<dbReference type="SUPFAM" id="SSF50249">
    <property type="entry name" value="Nucleic acid-binding proteins"/>
    <property type="match status" value="1"/>
</dbReference>
<dbReference type="AlphaFoldDB" id="Q30TJ4"/>
<dbReference type="eggNOG" id="COG1200">
    <property type="taxonomic scope" value="Bacteria"/>
</dbReference>
<dbReference type="HOGENOM" id="CLU_005122_7_1_7"/>
<dbReference type="SMART" id="SM00490">
    <property type="entry name" value="HELICc"/>
    <property type="match status" value="1"/>
</dbReference>
<dbReference type="PROSITE" id="PS51192">
    <property type="entry name" value="HELICASE_ATP_BIND_1"/>
    <property type="match status" value="1"/>
</dbReference>
<evidence type="ECO:0000256" key="5">
    <source>
        <dbReference type="ARBA" id="ARBA00022840"/>
    </source>
</evidence>
<reference evidence="10 11" key="1">
    <citation type="journal article" date="2008" name="Appl. Environ. Microbiol.">
        <title>Genome of the epsilonproteobacterial chemolithoautotroph Sulfurimonas denitrificans.</title>
        <authorList>
            <person name="Sievert S.M."/>
            <person name="Scott K.M."/>
            <person name="Klotz M.G."/>
            <person name="Chain P.S.G."/>
            <person name="Hauser L.J."/>
            <person name="Hemp J."/>
            <person name="Huegler M."/>
            <person name="Land M."/>
            <person name="Lapidus A."/>
            <person name="Larimer F.W."/>
            <person name="Lucas S."/>
            <person name="Malfatti S.A."/>
            <person name="Meyer F."/>
            <person name="Paulsen I.T."/>
            <person name="Ren Q."/>
            <person name="Simon J."/>
            <person name="Bailey K."/>
            <person name="Diaz E."/>
            <person name="Fitzpatrick K.A."/>
            <person name="Glover B."/>
            <person name="Gwatney N."/>
            <person name="Korajkic A."/>
            <person name="Long A."/>
            <person name="Mobberley J.M."/>
            <person name="Pantry S.N."/>
            <person name="Pazder G."/>
            <person name="Peterson S."/>
            <person name="Quintanilla J.D."/>
            <person name="Sprinkle R."/>
            <person name="Stephens J."/>
            <person name="Thomas P."/>
            <person name="Vaughn R."/>
            <person name="Weber M.J."/>
            <person name="Wooten L.L."/>
        </authorList>
    </citation>
    <scope>NUCLEOTIDE SEQUENCE [LARGE SCALE GENOMIC DNA]</scope>
    <source>
        <strain evidence="11">ATCC 33889 / DSM 1251</strain>
    </source>
</reference>
<dbReference type="GO" id="GO:0005524">
    <property type="term" value="F:ATP binding"/>
    <property type="evidence" value="ECO:0007669"/>
    <property type="project" value="UniProtKB-KW"/>
</dbReference>
<dbReference type="KEGG" id="tdn:Suden_0406"/>
<feature type="domain" description="Helicase ATP-binding" evidence="8">
    <location>
        <begin position="239"/>
        <end position="396"/>
    </location>
</feature>
<dbReference type="SMART" id="SM00487">
    <property type="entry name" value="DEXDc"/>
    <property type="match status" value="1"/>
</dbReference>
<dbReference type="OrthoDB" id="9804325at2"/>
<evidence type="ECO:0000256" key="4">
    <source>
        <dbReference type="ARBA" id="ARBA00022806"/>
    </source>
</evidence>
<dbReference type="PANTHER" id="PTHR47964:SF1">
    <property type="entry name" value="ATP-DEPENDENT DNA HELICASE HOMOLOG RECG, CHLOROPLASTIC"/>
    <property type="match status" value="1"/>
</dbReference>
<dbReference type="InterPro" id="IPR027417">
    <property type="entry name" value="P-loop_NTPase"/>
</dbReference>
<evidence type="ECO:0000256" key="2">
    <source>
        <dbReference type="ARBA" id="ARBA00022763"/>
    </source>
</evidence>
<evidence type="ECO:0000259" key="8">
    <source>
        <dbReference type="PROSITE" id="PS51192"/>
    </source>
</evidence>
<dbReference type="Proteomes" id="UP000002714">
    <property type="component" value="Chromosome"/>
</dbReference>
<dbReference type="RefSeq" id="WP_011372041.1">
    <property type="nucleotide sequence ID" value="NC_007575.1"/>
</dbReference>
<proteinExistence type="predicted"/>
<dbReference type="InterPro" id="IPR011545">
    <property type="entry name" value="DEAD/DEAH_box_helicase_dom"/>
</dbReference>
<dbReference type="Pfam" id="PF00270">
    <property type="entry name" value="DEAD"/>
    <property type="match status" value="1"/>
</dbReference>
<dbReference type="STRING" id="326298.Suden_0406"/>
<dbReference type="GO" id="GO:0003678">
    <property type="term" value="F:DNA helicase activity"/>
    <property type="evidence" value="ECO:0007669"/>
    <property type="project" value="TreeGrafter"/>
</dbReference>
<keyword evidence="5" id="KW-0067">ATP-binding</keyword>
<evidence type="ECO:0000256" key="7">
    <source>
        <dbReference type="ARBA" id="ARBA00023204"/>
    </source>
</evidence>
<dbReference type="PANTHER" id="PTHR47964">
    <property type="entry name" value="ATP-DEPENDENT DNA HELICASE HOMOLOG RECG, CHLOROPLASTIC"/>
    <property type="match status" value="1"/>
</dbReference>
<evidence type="ECO:0000313" key="11">
    <source>
        <dbReference type="Proteomes" id="UP000002714"/>
    </source>
</evidence>
<dbReference type="EMBL" id="CP000153">
    <property type="protein sequence ID" value="ABB43687.1"/>
    <property type="molecule type" value="Genomic_DNA"/>
</dbReference>
<dbReference type="Gene3D" id="3.40.50.300">
    <property type="entry name" value="P-loop containing nucleotide triphosphate hydrolases"/>
    <property type="match status" value="2"/>
</dbReference>
<protein>
    <submittedName>
        <fullName evidence="10">ATP-dependent DNA helicase RecG</fullName>
        <ecNumber evidence="10">3.6.1.-</ecNumber>
    </submittedName>
</protein>
<evidence type="ECO:0000256" key="1">
    <source>
        <dbReference type="ARBA" id="ARBA00022741"/>
    </source>
</evidence>